<evidence type="ECO:0000313" key="1">
    <source>
        <dbReference type="EMBL" id="KAJ8651480.1"/>
    </source>
</evidence>
<accession>A0AAD7US90</accession>
<dbReference type="EMBL" id="JARTCD010000185">
    <property type="protein sequence ID" value="KAJ8651480.1"/>
    <property type="molecule type" value="Genomic_DNA"/>
</dbReference>
<reference evidence="1 2" key="1">
    <citation type="submission" date="2023-03" db="EMBL/GenBank/DDBJ databases">
        <title>Genome sequence of Lichtheimia ornata CBS 291.66.</title>
        <authorList>
            <person name="Mohabir J.T."/>
            <person name="Shea T.P."/>
            <person name="Kurbessoian T."/>
            <person name="Berby B."/>
            <person name="Fontaine J."/>
            <person name="Livny J."/>
            <person name="Gnirke A."/>
            <person name="Stajich J.E."/>
            <person name="Cuomo C.A."/>
        </authorList>
    </citation>
    <scope>NUCLEOTIDE SEQUENCE [LARGE SCALE GENOMIC DNA]</scope>
    <source>
        <strain evidence="1">CBS 291.66</strain>
    </source>
</reference>
<name>A0AAD7US90_9FUNG</name>
<keyword evidence="2" id="KW-1185">Reference proteome</keyword>
<comment type="caution">
    <text evidence="1">The sequence shown here is derived from an EMBL/GenBank/DDBJ whole genome shotgun (WGS) entry which is preliminary data.</text>
</comment>
<protein>
    <submittedName>
        <fullName evidence="1">Uncharacterized protein</fullName>
    </submittedName>
</protein>
<dbReference type="RefSeq" id="XP_058336394.1">
    <property type="nucleotide sequence ID" value="XM_058492836.1"/>
</dbReference>
<proteinExistence type="predicted"/>
<sequence>MFSTSRVSKADHEATCFREKFGPINLRHMHQPQHDHVSFDKRCYMQRKMFIEIYLFIIAKDNDQMEVEFADVESYGVHDNFGADDHAINVSNDTQMIESHADAQEQTQQVTIDPVNPQLEDDDGDSSTNDSCHSLDQLAVLPSEYLNSNFHIYEPGEPSEIEQQELTHSSQYPGTYDYTRSIGNQPHIEASVDIYHFFLSNLVLHVNCTSE</sequence>
<evidence type="ECO:0000313" key="2">
    <source>
        <dbReference type="Proteomes" id="UP001234581"/>
    </source>
</evidence>
<organism evidence="1 2">
    <name type="scientific">Lichtheimia ornata</name>
    <dbReference type="NCBI Taxonomy" id="688661"/>
    <lineage>
        <taxon>Eukaryota</taxon>
        <taxon>Fungi</taxon>
        <taxon>Fungi incertae sedis</taxon>
        <taxon>Mucoromycota</taxon>
        <taxon>Mucoromycotina</taxon>
        <taxon>Mucoromycetes</taxon>
        <taxon>Mucorales</taxon>
        <taxon>Lichtheimiaceae</taxon>
        <taxon>Lichtheimia</taxon>
    </lineage>
</organism>
<gene>
    <name evidence="1" type="ORF">O0I10_012956</name>
</gene>
<dbReference type="GeneID" id="83220285"/>
<dbReference type="AlphaFoldDB" id="A0AAD7US90"/>
<dbReference type="Proteomes" id="UP001234581">
    <property type="component" value="Unassembled WGS sequence"/>
</dbReference>